<dbReference type="RefSeq" id="WP_219532379.1">
    <property type="nucleotide sequence ID" value="NZ_JAHKRM010000014.1"/>
</dbReference>
<name>A0ABW4GEY3_9ACTN</name>
<organism evidence="3 4">
    <name type="scientific">Nonomuraea guangzhouensis</name>
    <dbReference type="NCBI Taxonomy" id="1291555"/>
    <lineage>
        <taxon>Bacteria</taxon>
        <taxon>Bacillati</taxon>
        <taxon>Actinomycetota</taxon>
        <taxon>Actinomycetes</taxon>
        <taxon>Streptosporangiales</taxon>
        <taxon>Streptosporangiaceae</taxon>
        <taxon>Nonomuraea</taxon>
    </lineage>
</organism>
<sequence>MRNPPRELALVIGAVAVLSAVFTVLAGIYVNFATDGQPELNPAHIVPAILFACLAAGLTPLGGFLQSRWANRTATATNPFTAHDLPTFKRLLKDLREEARTPKFAELQARAARRGLAFDRADLEKVTRQGAGWLTDAERAEPVIRAFLLVHDVPDAAADKWLQSYRRLVDPQPARPTRRTRLIIGIVLSVAFATAAFLAYVVYVDTHVPDSLKRPNVTILSLYAPGKPLVVNTSTTAPPHARLGGSAINTVFDEAQRWDLQPEKHDGAFRYRIRNRLSERCLAPEARRIIEGIYLTEAACDDSDDQLWRLTGDHAIAIASPQGDLCAEPNQSSAEPGTPLILLPCAADRPGQRWLITDRLPDLGSSLASAENGRCLDAMGAADLIIWGCHGGVNQAFGYRRNAQGEYTITSMGGCLAAAGPPDQRRPAREPCSGSAGQLWRFNYRSAYNRWHYWEVQHVASGLCLQLDPARQEVSLRPCTRANVQQWRTPDWLKPPNTPAHPA</sequence>
<evidence type="ECO:0000313" key="4">
    <source>
        <dbReference type="Proteomes" id="UP001597097"/>
    </source>
</evidence>
<feature type="domain" description="Ricin B lectin" evidence="2">
    <location>
        <begin position="364"/>
        <end position="490"/>
    </location>
</feature>
<comment type="caution">
    <text evidence="3">The sequence shown here is derived from an EMBL/GenBank/DDBJ whole genome shotgun (WGS) entry which is preliminary data.</text>
</comment>
<reference evidence="4" key="1">
    <citation type="journal article" date="2019" name="Int. J. Syst. Evol. Microbiol.">
        <title>The Global Catalogue of Microorganisms (GCM) 10K type strain sequencing project: providing services to taxonomists for standard genome sequencing and annotation.</title>
        <authorList>
            <consortium name="The Broad Institute Genomics Platform"/>
            <consortium name="The Broad Institute Genome Sequencing Center for Infectious Disease"/>
            <person name="Wu L."/>
            <person name="Ma J."/>
        </authorList>
    </citation>
    <scope>NUCLEOTIDE SEQUENCE [LARGE SCALE GENOMIC DNA]</scope>
    <source>
        <strain evidence="4">CGMCC 1.15399</strain>
    </source>
</reference>
<keyword evidence="1" id="KW-0472">Membrane</keyword>
<dbReference type="PROSITE" id="PS50231">
    <property type="entry name" value="RICIN_B_LECTIN"/>
    <property type="match status" value="2"/>
</dbReference>
<keyword evidence="1" id="KW-0812">Transmembrane</keyword>
<keyword evidence="4" id="KW-1185">Reference proteome</keyword>
<gene>
    <name evidence="3" type="ORF">ACFSJ0_28045</name>
</gene>
<feature type="transmembrane region" description="Helical" evidence="1">
    <location>
        <begin position="42"/>
        <end position="65"/>
    </location>
</feature>
<keyword evidence="1" id="KW-1133">Transmembrane helix</keyword>
<dbReference type="Pfam" id="PF00652">
    <property type="entry name" value="Ricin_B_lectin"/>
    <property type="match status" value="2"/>
</dbReference>
<dbReference type="InterPro" id="IPR000772">
    <property type="entry name" value="Ricin_B_lectin"/>
</dbReference>
<dbReference type="SMART" id="SM00458">
    <property type="entry name" value="RICIN"/>
    <property type="match status" value="2"/>
</dbReference>
<protein>
    <submittedName>
        <fullName evidence="3">RICIN domain-containing protein</fullName>
    </submittedName>
</protein>
<dbReference type="Proteomes" id="UP001597097">
    <property type="component" value="Unassembled WGS sequence"/>
</dbReference>
<dbReference type="EMBL" id="JBHUCM010000020">
    <property type="protein sequence ID" value="MFD1540939.1"/>
    <property type="molecule type" value="Genomic_DNA"/>
</dbReference>
<dbReference type="CDD" id="cd00161">
    <property type="entry name" value="beta-trefoil_Ricin-like"/>
    <property type="match status" value="2"/>
</dbReference>
<accession>A0ABW4GEY3</accession>
<evidence type="ECO:0000259" key="2">
    <source>
        <dbReference type="SMART" id="SM00458"/>
    </source>
</evidence>
<evidence type="ECO:0000313" key="3">
    <source>
        <dbReference type="EMBL" id="MFD1540939.1"/>
    </source>
</evidence>
<proteinExistence type="predicted"/>
<feature type="transmembrane region" description="Helical" evidence="1">
    <location>
        <begin position="182"/>
        <end position="203"/>
    </location>
</feature>
<evidence type="ECO:0000256" key="1">
    <source>
        <dbReference type="SAM" id="Phobius"/>
    </source>
</evidence>
<feature type="domain" description="Ricin B lectin" evidence="2">
    <location>
        <begin position="214"/>
        <end position="357"/>
    </location>
</feature>